<dbReference type="Gene3D" id="2.40.260.10">
    <property type="entry name" value="Sortase"/>
    <property type="match status" value="1"/>
</dbReference>
<evidence type="ECO:0008006" key="7">
    <source>
        <dbReference type="Google" id="ProtNLM"/>
    </source>
</evidence>
<reference evidence="5 6" key="1">
    <citation type="submission" date="2018-05" db="EMBL/GenBank/DDBJ databases">
        <title>Reference genomes for bee gut microbiota database.</title>
        <authorList>
            <person name="Ellegaard K.M."/>
        </authorList>
    </citation>
    <scope>NUCLEOTIDE SEQUENCE [LARGE SCALE GENOMIC DNA]</scope>
    <source>
        <strain evidence="5 6">ESL0200</strain>
    </source>
</reference>
<feature type="compositionally biased region" description="Polar residues" evidence="3">
    <location>
        <begin position="161"/>
        <end position="170"/>
    </location>
</feature>
<dbReference type="InterPro" id="IPR023365">
    <property type="entry name" value="Sortase_dom-sf"/>
</dbReference>
<protein>
    <recommendedName>
        <fullName evidence="7">Class C sortase</fullName>
    </recommendedName>
</protein>
<name>A0A318MZ68_9BIFI</name>
<dbReference type="InterPro" id="IPR005754">
    <property type="entry name" value="Sortase"/>
</dbReference>
<comment type="caution">
    <text evidence="5">The sequence shown here is derived from an EMBL/GenBank/DDBJ whole genome shotgun (WGS) entry which is preliminary data.</text>
</comment>
<dbReference type="AlphaFoldDB" id="A0A318MZ68"/>
<organism evidence="5 6">
    <name type="scientific">Bifidobacterium asteroides</name>
    <dbReference type="NCBI Taxonomy" id="1684"/>
    <lineage>
        <taxon>Bacteria</taxon>
        <taxon>Bacillati</taxon>
        <taxon>Actinomycetota</taxon>
        <taxon>Actinomycetes</taxon>
        <taxon>Bifidobacteriales</taxon>
        <taxon>Bifidobacteriaceae</taxon>
        <taxon>Bifidobacterium</taxon>
    </lineage>
</organism>
<dbReference type="Pfam" id="PF04203">
    <property type="entry name" value="Sortase"/>
    <property type="match status" value="1"/>
</dbReference>
<keyword evidence="4" id="KW-0472">Membrane</keyword>
<feature type="active site" description="Acyl-thioester intermediate" evidence="2">
    <location>
        <position position="381"/>
    </location>
</feature>
<dbReference type="CDD" id="cd05827">
    <property type="entry name" value="Sortase_C"/>
    <property type="match status" value="1"/>
</dbReference>
<gene>
    <name evidence="5" type="ORF">DKK75_01555</name>
</gene>
<feature type="active site" description="Proton donor/acceptor" evidence="2">
    <location>
        <position position="319"/>
    </location>
</feature>
<evidence type="ECO:0000256" key="4">
    <source>
        <dbReference type="SAM" id="Phobius"/>
    </source>
</evidence>
<feature type="transmembrane region" description="Helical" evidence="4">
    <location>
        <begin position="413"/>
        <end position="432"/>
    </location>
</feature>
<sequence length="542" mass="59783">MWMHKDRRHHTGAAGSCMSRTIKLDYLKSRMVKDAMDQDSDPVTLDTTHANDKGDGVSNSFIHDASLAGEPAEKTDIPPVYPPNSAVASTDAALKVDEGHGPEQSGASDAIGTPMSVSGEARMSAPIIAAAERTDQGEGQQGISDHVAATASSSANASQSVKTSGRTASKSGRGFGLLETLGFLIGLGIFLYPLLAAYVNYSENSAAVDNYDQIVAALSPAQRRAMWHDAKQYDDELGKPTLRDPFKYAEVKEPLGRYYKILNVDGKGMMAYVDIPKINVKLPVRHGTSDEVLRDGTGHIATTHVPTDNRTIHAVITGHTGEVGYMLFDNLTQLRKGDVFQIRVLTRHMSYKVDQIKVIKPTDVSALQPVQNSNYVTLLTCYPYGINSHRLIVRGHYIGDDVPPTRPKGAPLYMVWVLLALFAACLLGWYLLSRRRRNCRRDLEQMEHLGSRATAPGSAGEPLATIMASHEYETRSAATRRRRLIKTRKTCSAFMWLLALLALFFAWGSVGMMMRISLLPVFDLGYHWFDTHLLYFFGITKY</sequence>
<evidence type="ECO:0000313" key="6">
    <source>
        <dbReference type="Proteomes" id="UP000247744"/>
    </source>
</evidence>
<dbReference type="NCBIfam" id="NF033745">
    <property type="entry name" value="class_C_sortase"/>
    <property type="match status" value="1"/>
</dbReference>
<dbReference type="NCBIfam" id="TIGR01076">
    <property type="entry name" value="sortase_fam"/>
    <property type="match status" value="1"/>
</dbReference>
<feature type="region of interest" description="Disordered" evidence="3">
    <location>
        <begin position="37"/>
        <end position="61"/>
    </location>
</feature>
<dbReference type="InterPro" id="IPR042002">
    <property type="entry name" value="Sortase_C"/>
</dbReference>
<feature type="region of interest" description="Disordered" evidence="3">
    <location>
        <begin position="97"/>
        <end position="116"/>
    </location>
</feature>
<feature type="compositionally biased region" description="Low complexity" evidence="3">
    <location>
        <begin position="148"/>
        <end position="160"/>
    </location>
</feature>
<accession>A0A318MZ68</accession>
<dbReference type="SUPFAM" id="SSF63817">
    <property type="entry name" value="Sortase"/>
    <property type="match status" value="1"/>
</dbReference>
<feature type="transmembrane region" description="Helical" evidence="4">
    <location>
        <begin position="175"/>
        <end position="195"/>
    </location>
</feature>
<keyword evidence="4" id="KW-1133">Transmembrane helix</keyword>
<feature type="transmembrane region" description="Helical" evidence="4">
    <location>
        <begin position="490"/>
        <end position="510"/>
    </location>
</feature>
<evidence type="ECO:0000313" key="5">
    <source>
        <dbReference type="EMBL" id="PXY85875.1"/>
    </source>
</evidence>
<evidence type="ECO:0000256" key="1">
    <source>
        <dbReference type="ARBA" id="ARBA00022801"/>
    </source>
</evidence>
<evidence type="ECO:0000256" key="3">
    <source>
        <dbReference type="SAM" id="MobiDB-lite"/>
    </source>
</evidence>
<dbReference type="EMBL" id="QGLL01000001">
    <property type="protein sequence ID" value="PXY85875.1"/>
    <property type="molecule type" value="Genomic_DNA"/>
</dbReference>
<evidence type="ECO:0000256" key="2">
    <source>
        <dbReference type="PIRSR" id="PIRSR605754-1"/>
    </source>
</evidence>
<keyword evidence="1" id="KW-0378">Hydrolase</keyword>
<dbReference type="GO" id="GO:0016787">
    <property type="term" value="F:hydrolase activity"/>
    <property type="evidence" value="ECO:0007669"/>
    <property type="project" value="UniProtKB-KW"/>
</dbReference>
<keyword evidence="4" id="KW-0812">Transmembrane</keyword>
<dbReference type="Proteomes" id="UP000247744">
    <property type="component" value="Unassembled WGS sequence"/>
</dbReference>
<dbReference type="OrthoDB" id="5242161at2"/>
<proteinExistence type="predicted"/>
<feature type="region of interest" description="Disordered" evidence="3">
    <location>
        <begin position="133"/>
        <end position="170"/>
    </location>
</feature>